<evidence type="ECO:0000256" key="3">
    <source>
        <dbReference type="ARBA" id="ARBA00014856"/>
    </source>
</evidence>
<dbReference type="InterPro" id="IPR036866">
    <property type="entry name" value="RibonucZ/Hydroxyglut_hydro"/>
</dbReference>
<organism evidence="8 9">
    <name type="scientific">Ranatra chinensis</name>
    <dbReference type="NCBI Taxonomy" id="642074"/>
    <lineage>
        <taxon>Eukaryota</taxon>
        <taxon>Metazoa</taxon>
        <taxon>Ecdysozoa</taxon>
        <taxon>Arthropoda</taxon>
        <taxon>Hexapoda</taxon>
        <taxon>Insecta</taxon>
        <taxon>Pterygota</taxon>
        <taxon>Neoptera</taxon>
        <taxon>Paraneoptera</taxon>
        <taxon>Hemiptera</taxon>
        <taxon>Heteroptera</taxon>
        <taxon>Panheteroptera</taxon>
        <taxon>Nepomorpha</taxon>
        <taxon>Nepidae</taxon>
        <taxon>Ranatrinae</taxon>
        <taxon>Ranatra</taxon>
    </lineage>
</organism>
<dbReference type="GO" id="GO:0005829">
    <property type="term" value="C:cytosol"/>
    <property type="evidence" value="ECO:0007669"/>
    <property type="project" value="UniProtKB-SubCell"/>
</dbReference>
<evidence type="ECO:0000313" key="9">
    <source>
        <dbReference type="Proteomes" id="UP001558652"/>
    </source>
</evidence>
<dbReference type="Pfam" id="PF00753">
    <property type="entry name" value="Lactamase_B"/>
    <property type="match status" value="1"/>
</dbReference>
<dbReference type="InterPro" id="IPR001279">
    <property type="entry name" value="Metallo-B-lactamas"/>
</dbReference>
<evidence type="ECO:0000256" key="4">
    <source>
        <dbReference type="ARBA" id="ARBA00032988"/>
    </source>
</evidence>
<dbReference type="AlphaFoldDB" id="A0ABD0Y7M9"/>
<dbReference type="SUPFAM" id="SSF56281">
    <property type="entry name" value="Metallo-hydrolase/oxidoreductase"/>
    <property type="match status" value="1"/>
</dbReference>
<accession>A0ABD0Y7M9</accession>
<dbReference type="SMART" id="SM00849">
    <property type="entry name" value="Lactamase_B"/>
    <property type="match status" value="1"/>
</dbReference>
<comment type="function">
    <text evidence="6">Endoribonuclease that catalyzes the hydrolysis of histone-coding pre-mRNA 3'-end. Involved in histone pre-mRNA processing during the S-phase of the cell cycle, which is required for entering/progressing through S-phase. Cleaves histone pre-mRNA at a major and a minor cleavage site after the 5'-ACCCA-3' and the 5'-ACCCACA-3' sequence, respectively, and located downstream of the stem-loop. May require the presence of the HDE element located at the histone pre-RNA 3'-end to avoid non-specific cleavage.</text>
</comment>
<reference evidence="8 9" key="1">
    <citation type="submission" date="2024-07" db="EMBL/GenBank/DDBJ databases">
        <title>Chromosome-level genome assembly of the water stick insect Ranatra chinensis (Heteroptera: Nepidae).</title>
        <authorList>
            <person name="Liu X."/>
        </authorList>
    </citation>
    <scope>NUCLEOTIDE SEQUENCE [LARGE SCALE GENOMIC DNA]</scope>
    <source>
        <strain evidence="8">Cailab_2021Rc</strain>
        <tissue evidence="8">Muscle</tissue>
    </source>
</reference>
<comment type="catalytic activity">
    <reaction evidence="5">
        <text>a ribonucleotidyl-ribonucleotide-RNA + H2O = a 3'-end ribonucleotide-RNA + a 5'-end 5'-phospho-ribonucleoside-RNA + H(+)</text>
        <dbReference type="Rhea" id="RHEA:68096"/>
        <dbReference type="Rhea" id="RHEA-COMP:15179"/>
        <dbReference type="Rhea" id="RHEA-COMP:17355"/>
        <dbReference type="Rhea" id="RHEA-COMP:17428"/>
        <dbReference type="ChEBI" id="CHEBI:15377"/>
        <dbReference type="ChEBI" id="CHEBI:15378"/>
        <dbReference type="ChEBI" id="CHEBI:74896"/>
        <dbReference type="ChEBI" id="CHEBI:138282"/>
        <dbReference type="ChEBI" id="CHEBI:173118"/>
    </reaction>
    <physiologicalReaction direction="left-to-right" evidence="5">
        <dbReference type="Rhea" id="RHEA:68097"/>
    </physiologicalReaction>
</comment>
<evidence type="ECO:0000256" key="6">
    <source>
        <dbReference type="ARBA" id="ARBA00045869"/>
    </source>
</evidence>
<evidence type="ECO:0000313" key="8">
    <source>
        <dbReference type="EMBL" id="KAL1123385.1"/>
    </source>
</evidence>
<keyword evidence="9" id="KW-1185">Reference proteome</keyword>
<comment type="subunit">
    <text evidence="2">Homodimer.</text>
</comment>
<evidence type="ECO:0000256" key="5">
    <source>
        <dbReference type="ARBA" id="ARBA00044690"/>
    </source>
</evidence>
<evidence type="ECO:0000259" key="7">
    <source>
        <dbReference type="SMART" id="SM00849"/>
    </source>
</evidence>
<dbReference type="InterPro" id="IPR039344">
    <property type="entry name" value="MBLAC1"/>
</dbReference>
<dbReference type="CDD" id="cd07711">
    <property type="entry name" value="MBLAC1-like_MBL-fold"/>
    <property type="match status" value="1"/>
</dbReference>
<gene>
    <name evidence="8" type="ORF">AAG570_002467</name>
</gene>
<sequence length="195" mass="21835">MVYEVHILHTGYSRTVEGGTEANCTCSIIKGKYNLIVDTMTPWDQEIILKGLKDVGLSCEDIDYVISTHGHSDHTGNNNLFLKATHIVGFCISYKNHYYDEPFSKNEPFILDEELKVIPTPGHTLSDVSVIVNTLKGTIAVTGDLFEREEDLIDDNIWRNAGSESPDNQIKHRNMILTLADYIVPGHGPMFSVPK</sequence>
<protein>
    <recommendedName>
        <fullName evidence="3">Metallo-beta-lactamase domain-containing protein 1</fullName>
    </recommendedName>
    <alternativeName>
        <fullName evidence="4">Endoribonuclease MBLAC1</fullName>
    </alternativeName>
</protein>
<comment type="subcellular location">
    <subcellularLocation>
        <location evidence="1">Cytoplasm</location>
        <location evidence="1">Cytosol</location>
    </subcellularLocation>
</comment>
<dbReference type="GO" id="GO:0031123">
    <property type="term" value="P:RNA 3'-end processing"/>
    <property type="evidence" value="ECO:0007669"/>
    <property type="project" value="UniProtKB-ARBA"/>
</dbReference>
<evidence type="ECO:0000256" key="2">
    <source>
        <dbReference type="ARBA" id="ARBA00011738"/>
    </source>
</evidence>
<dbReference type="PANTHER" id="PTHR23200:SF48">
    <property type="entry name" value="METALLO-BETA-LACTAMASE DOMAIN-CONTAINING PROTEIN 1"/>
    <property type="match status" value="1"/>
</dbReference>
<evidence type="ECO:0000256" key="1">
    <source>
        <dbReference type="ARBA" id="ARBA00004514"/>
    </source>
</evidence>
<feature type="domain" description="Metallo-beta-lactamase" evidence="7">
    <location>
        <begin position="23"/>
        <end position="187"/>
    </location>
</feature>
<name>A0ABD0Y7M9_9HEMI</name>
<dbReference type="EMBL" id="JBFDAA010000012">
    <property type="protein sequence ID" value="KAL1123385.1"/>
    <property type="molecule type" value="Genomic_DNA"/>
</dbReference>
<dbReference type="Gene3D" id="3.60.15.10">
    <property type="entry name" value="Ribonuclease Z/Hydroxyacylglutathione hydrolase-like"/>
    <property type="match status" value="1"/>
</dbReference>
<comment type="caution">
    <text evidence="8">The sequence shown here is derived from an EMBL/GenBank/DDBJ whole genome shotgun (WGS) entry which is preliminary data.</text>
</comment>
<proteinExistence type="predicted"/>
<dbReference type="Proteomes" id="UP001558652">
    <property type="component" value="Unassembled WGS sequence"/>
</dbReference>
<dbReference type="PANTHER" id="PTHR23200">
    <property type="entry name" value="METALLO-BETA-LACTAMASE DOMAIN-CONTAINING PROTEIN 1"/>
    <property type="match status" value="1"/>
</dbReference>